<evidence type="ECO:0000313" key="1">
    <source>
        <dbReference type="EMBL" id="BBI33045.1"/>
    </source>
</evidence>
<gene>
    <name evidence="1" type="ORF">KCTCHS21_24440</name>
</gene>
<dbReference type="OrthoDB" id="2678548at2"/>
<organism evidence="1 2">
    <name type="scientific">Cohnella abietis</name>
    <dbReference type="NCBI Taxonomy" id="2507935"/>
    <lineage>
        <taxon>Bacteria</taxon>
        <taxon>Bacillati</taxon>
        <taxon>Bacillota</taxon>
        <taxon>Bacilli</taxon>
        <taxon>Bacillales</taxon>
        <taxon>Paenibacillaceae</taxon>
        <taxon>Cohnella</taxon>
    </lineage>
</organism>
<dbReference type="KEGG" id="cohn:KCTCHS21_24440"/>
<reference evidence="1 2" key="1">
    <citation type="submission" date="2019-01" db="EMBL/GenBank/DDBJ databases">
        <title>Complete genome sequence of Cohnella hallensis HS21 isolated from Korean fir (Abies koreana) rhizospheric soil.</title>
        <authorList>
            <person name="Jiang L."/>
            <person name="Kang S.W."/>
            <person name="Kim S."/>
            <person name="Jung J."/>
            <person name="Kim C.Y."/>
            <person name="Kim D.H."/>
            <person name="Kim S.W."/>
            <person name="Lee J."/>
        </authorList>
    </citation>
    <scope>NUCLEOTIDE SEQUENCE [LARGE SCALE GENOMIC DNA]</scope>
    <source>
        <strain evidence="1 2">HS21</strain>
    </source>
</reference>
<proteinExistence type="predicted"/>
<evidence type="ECO:0000313" key="2">
    <source>
        <dbReference type="Proteomes" id="UP000289856"/>
    </source>
</evidence>
<dbReference type="RefSeq" id="WP_130608131.1">
    <property type="nucleotide sequence ID" value="NZ_AP019400.1"/>
</dbReference>
<accession>A0A3T1D4Z1</accession>
<protein>
    <submittedName>
        <fullName evidence="1">Uncharacterized protein</fullName>
    </submittedName>
</protein>
<keyword evidence="2" id="KW-1185">Reference proteome</keyword>
<sequence>MSSFFDSGPLPDWKEIQEWLGKDIPWKLAEKWDQGDEGNSNWLNHYVKNILQKSKQEAKVKSQSSIRMETKQEAKYVNVTIHLTPEVQLNRLRIYATTDRLKLAGLPDDMKQSIRFPCLVFPRTGRAVMKKDQLHIRFRRRPAEKSEYELFIDS</sequence>
<dbReference type="Proteomes" id="UP000289856">
    <property type="component" value="Chromosome"/>
</dbReference>
<name>A0A3T1D4Z1_9BACL</name>
<dbReference type="EMBL" id="AP019400">
    <property type="protein sequence ID" value="BBI33045.1"/>
    <property type="molecule type" value="Genomic_DNA"/>
</dbReference>
<dbReference type="AlphaFoldDB" id="A0A3T1D4Z1"/>